<comment type="caution">
    <text evidence="2">The sequence shown here is derived from an EMBL/GenBank/DDBJ whole genome shotgun (WGS) entry which is preliminary data.</text>
</comment>
<evidence type="ECO:0000313" key="3">
    <source>
        <dbReference type="Proteomes" id="UP000053048"/>
    </source>
</evidence>
<reference evidence="2 3" key="1">
    <citation type="submission" date="2015-09" db="EMBL/GenBank/DDBJ databases">
        <title>Genome sequence of ICMP 13104.</title>
        <authorList>
            <person name="Visnovsky S."/>
            <person name="Lu A."/>
            <person name="Panda P."/>
            <person name="Pitman A."/>
        </authorList>
    </citation>
    <scope>NUCLEOTIDE SEQUENCE [LARGE SCALE GENOMIC DNA]</scope>
    <source>
        <strain evidence="2 3">ICMP 13104</strain>
    </source>
</reference>
<gene>
    <name evidence="2" type="ORF">AO067_13525</name>
</gene>
<organism evidence="2 3">
    <name type="scientific">Pseudomonas viridiflava ICMP 13104</name>
    <dbReference type="NCBI Taxonomy" id="1198305"/>
    <lineage>
        <taxon>Bacteria</taxon>
        <taxon>Pseudomonadati</taxon>
        <taxon>Pseudomonadota</taxon>
        <taxon>Gammaproteobacteria</taxon>
        <taxon>Pseudomonadales</taxon>
        <taxon>Pseudomonadaceae</taxon>
        <taxon>Pseudomonas</taxon>
    </lineage>
</organism>
<protein>
    <recommendedName>
        <fullName evidence="4">Myosin heavy chain B</fullName>
    </recommendedName>
</protein>
<dbReference type="Proteomes" id="UP000053048">
    <property type="component" value="Unassembled WGS sequence"/>
</dbReference>
<feature type="compositionally biased region" description="Basic and acidic residues" evidence="1">
    <location>
        <begin position="130"/>
        <end position="145"/>
    </location>
</feature>
<feature type="region of interest" description="Disordered" evidence="1">
    <location>
        <begin position="114"/>
        <end position="164"/>
    </location>
</feature>
<sequence>MKTADLHSLQALRVLREQRAAACLAAQRERCRDANSELDQAREALRLHREKLVQEAEQAYGRFSEGLSVSAWRATQERLQQLDDERAALQANAEAVAVTLETEEQARERLRQAHIEQQQKTRAWQSLVEQRVRSDARLGEQRDEADLPASPPGATSSAASGNEP</sequence>
<evidence type="ECO:0000313" key="2">
    <source>
        <dbReference type="EMBL" id="KTB69594.1"/>
    </source>
</evidence>
<accession>A0A0W0I9F6</accession>
<name>A0A0W0I9F6_PSEVI</name>
<dbReference type="AlphaFoldDB" id="A0A0W0I9F6"/>
<dbReference type="EMBL" id="LKEJ01000079">
    <property type="protein sequence ID" value="KTB69594.1"/>
    <property type="molecule type" value="Genomic_DNA"/>
</dbReference>
<proteinExistence type="predicted"/>
<keyword evidence="3" id="KW-1185">Reference proteome</keyword>
<evidence type="ECO:0000256" key="1">
    <source>
        <dbReference type="SAM" id="MobiDB-lite"/>
    </source>
</evidence>
<feature type="compositionally biased region" description="Low complexity" evidence="1">
    <location>
        <begin position="152"/>
        <end position="164"/>
    </location>
</feature>
<evidence type="ECO:0008006" key="4">
    <source>
        <dbReference type="Google" id="ProtNLM"/>
    </source>
</evidence>